<dbReference type="Gene3D" id="3.30.160.20">
    <property type="match status" value="1"/>
</dbReference>
<feature type="coiled-coil region" evidence="2">
    <location>
        <begin position="68"/>
        <end position="95"/>
    </location>
</feature>
<dbReference type="PANTHER" id="PTHR47814:SF1">
    <property type="entry name" value="PEPTIDYL-TRNA HYDROLASE ARFB"/>
    <property type="match status" value="1"/>
</dbReference>
<dbReference type="NCBIfam" id="NF006718">
    <property type="entry name" value="PRK09256.1"/>
    <property type="match status" value="1"/>
</dbReference>
<dbReference type="PROSITE" id="PS00745">
    <property type="entry name" value="RF_PROK_I"/>
    <property type="match status" value="1"/>
</dbReference>
<dbReference type="SUPFAM" id="SSF75620">
    <property type="entry name" value="Release factor"/>
    <property type="match status" value="1"/>
</dbReference>
<proteinExistence type="inferred from homology"/>
<dbReference type="KEGG" id="fla:SY85_20645"/>
<dbReference type="Pfam" id="PF00472">
    <property type="entry name" value="RF-1"/>
    <property type="match status" value="1"/>
</dbReference>
<dbReference type="GO" id="GO:0004045">
    <property type="term" value="F:peptidyl-tRNA hydrolase activity"/>
    <property type="evidence" value="ECO:0007669"/>
    <property type="project" value="TreeGrafter"/>
</dbReference>
<evidence type="ECO:0000313" key="5">
    <source>
        <dbReference type="EMBL" id="ANE52530.1"/>
    </source>
</evidence>
<reference evidence="6" key="1">
    <citation type="submission" date="2015-01" db="EMBL/GenBank/DDBJ databases">
        <title>Flavisolibacter sp./LCS9/ whole genome sequencing.</title>
        <authorList>
            <person name="Kim M.K."/>
            <person name="Srinivasan S."/>
            <person name="Lee J.-J."/>
        </authorList>
    </citation>
    <scope>NUCLEOTIDE SEQUENCE [LARGE SCALE GENOMIC DNA]</scope>
    <source>
        <strain evidence="6">LCS9</strain>
    </source>
</reference>
<dbReference type="InterPro" id="IPR000352">
    <property type="entry name" value="Pep_chain_release_fac_I"/>
</dbReference>
<accession>A0A172TZP0</accession>
<feature type="domain" description="Prokaryotic-type class I peptide chain release factors" evidence="4">
    <location>
        <begin position="14"/>
        <end position="30"/>
    </location>
</feature>
<dbReference type="OrthoDB" id="9815709at2"/>
<dbReference type="GO" id="GO:0003747">
    <property type="term" value="F:translation release factor activity"/>
    <property type="evidence" value="ECO:0007669"/>
    <property type="project" value="InterPro"/>
</dbReference>
<dbReference type="Proteomes" id="UP000077177">
    <property type="component" value="Chromosome"/>
</dbReference>
<keyword evidence="6" id="KW-1185">Reference proteome</keyword>
<dbReference type="InterPro" id="IPR045853">
    <property type="entry name" value="Pep_chain_release_fac_I_sf"/>
</dbReference>
<keyword evidence="2" id="KW-0175">Coiled coil</keyword>
<dbReference type="EMBL" id="CP011390">
    <property type="protein sequence ID" value="ANE52530.1"/>
    <property type="molecule type" value="Genomic_DNA"/>
</dbReference>
<evidence type="ECO:0000256" key="2">
    <source>
        <dbReference type="SAM" id="Coils"/>
    </source>
</evidence>
<protein>
    <submittedName>
        <fullName evidence="5">Peptide chain release factor 1</fullName>
    </submittedName>
</protein>
<feature type="region of interest" description="Disordered" evidence="3">
    <location>
        <begin position="99"/>
        <end position="133"/>
    </location>
</feature>
<sequence>MVDVSAEIELKTTRSGGKGGQNVNKVETAVIATFPIDNSNILTPQQKQVLHEKLVNRINAEGELFVKAQTHRTQLQNKEEAIQKINELITQALKKKKFRIATKPSKQAKEKRLDSKKKQGERKQGRQKFRYNA</sequence>
<evidence type="ECO:0000259" key="4">
    <source>
        <dbReference type="PROSITE" id="PS00745"/>
    </source>
</evidence>
<evidence type="ECO:0000313" key="6">
    <source>
        <dbReference type="Proteomes" id="UP000077177"/>
    </source>
</evidence>
<evidence type="ECO:0000256" key="1">
    <source>
        <dbReference type="ARBA" id="ARBA00010835"/>
    </source>
</evidence>
<evidence type="ECO:0000256" key="3">
    <source>
        <dbReference type="SAM" id="MobiDB-lite"/>
    </source>
</evidence>
<dbReference type="GO" id="GO:0043022">
    <property type="term" value="F:ribosome binding"/>
    <property type="evidence" value="ECO:0007669"/>
    <property type="project" value="TreeGrafter"/>
</dbReference>
<gene>
    <name evidence="5" type="ORF">SY85_20645</name>
</gene>
<comment type="similarity">
    <text evidence="1">Belongs to the prokaryotic/mitochondrial release factor family.</text>
</comment>
<reference evidence="5 6" key="2">
    <citation type="journal article" date="2016" name="Int. J. Syst. Evol. Microbiol.">
        <title>Flavisolibacter tropicus sp. nov., isolated from tropical soil.</title>
        <authorList>
            <person name="Lee J.J."/>
            <person name="Kang M.S."/>
            <person name="Kim G.S."/>
            <person name="Lee C.S."/>
            <person name="Lim S."/>
            <person name="Lee J."/>
            <person name="Roh S.H."/>
            <person name="Kang H."/>
            <person name="Ha J.M."/>
            <person name="Bae S."/>
            <person name="Jung H.Y."/>
            <person name="Kim M.K."/>
        </authorList>
    </citation>
    <scope>NUCLEOTIDE SEQUENCE [LARGE SCALE GENOMIC DNA]</scope>
    <source>
        <strain evidence="5 6">LCS9</strain>
    </source>
</reference>
<dbReference type="GO" id="GO:0072344">
    <property type="term" value="P:rescue of stalled ribosome"/>
    <property type="evidence" value="ECO:0007669"/>
    <property type="project" value="TreeGrafter"/>
</dbReference>
<feature type="compositionally biased region" description="Basic and acidic residues" evidence="3">
    <location>
        <begin position="107"/>
        <end position="124"/>
    </location>
</feature>
<dbReference type="AlphaFoldDB" id="A0A172TZP0"/>
<dbReference type="STRING" id="1492898.SY85_20645"/>
<organism evidence="5 6">
    <name type="scientific">Flavisolibacter tropicus</name>
    <dbReference type="NCBI Taxonomy" id="1492898"/>
    <lineage>
        <taxon>Bacteria</taxon>
        <taxon>Pseudomonadati</taxon>
        <taxon>Bacteroidota</taxon>
        <taxon>Chitinophagia</taxon>
        <taxon>Chitinophagales</taxon>
        <taxon>Chitinophagaceae</taxon>
        <taxon>Flavisolibacter</taxon>
    </lineage>
</organism>
<name>A0A172TZP0_9BACT</name>
<dbReference type="PANTHER" id="PTHR47814">
    <property type="entry name" value="PEPTIDYL-TRNA HYDROLASE ARFB"/>
    <property type="match status" value="1"/>
</dbReference>